<comment type="catalytic activity">
    <reaction evidence="5 6">
        <text>cytidine(34) in tRNA(Ile2) + L-lysine + ATP = lysidine(34) in tRNA(Ile2) + AMP + diphosphate + H(+)</text>
        <dbReference type="Rhea" id="RHEA:43744"/>
        <dbReference type="Rhea" id="RHEA-COMP:10625"/>
        <dbReference type="Rhea" id="RHEA-COMP:10670"/>
        <dbReference type="ChEBI" id="CHEBI:15378"/>
        <dbReference type="ChEBI" id="CHEBI:30616"/>
        <dbReference type="ChEBI" id="CHEBI:32551"/>
        <dbReference type="ChEBI" id="CHEBI:33019"/>
        <dbReference type="ChEBI" id="CHEBI:82748"/>
        <dbReference type="ChEBI" id="CHEBI:83665"/>
        <dbReference type="ChEBI" id="CHEBI:456215"/>
        <dbReference type="EC" id="6.3.4.19"/>
    </reaction>
</comment>
<evidence type="ECO:0000256" key="2">
    <source>
        <dbReference type="ARBA" id="ARBA00022694"/>
    </source>
</evidence>
<evidence type="ECO:0000313" key="9">
    <source>
        <dbReference type="Proteomes" id="UP000200980"/>
    </source>
</evidence>
<keyword evidence="9" id="KW-1185">Reference proteome</keyword>
<dbReference type="InterPro" id="IPR011063">
    <property type="entry name" value="TilS/TtcA_N"/>
</dbReference>
<reference evidence="8 9" key="1">
    <citation type="journal article" date="2016" name="PLoS ONE">
        <title>Whole-Genome Sequence Analysis of Bombella intestini LMG 28161T, a Novel Acetic Acid Bacterium Isolated from the Crop of a Red-Tailed Bumble Bee, Bombus lapidarius.</title>
        <authorList>
            <person name="Li L."/>
            <person name="Illeghems K."/>
            <person name="Van Kerrebroeck S."/>
            <person name="Borremans W."/>
            <person name="Cleenwerck I."/>
            <person name="Smagghe G."/>
            <person name="De Vuyst L."/>
            <person name="Vandamme P."/>
        </authorList>
    </citation>
    <scope>NUCLEOTIDE SEQUENCE [LARGE SCALE GENOMIC DNA]</scope>
    <source>
        <strain evidence="8 9">R-52487</strain>
    </source>
</reference>
<comment type="domain">
    <text evidence="6">The N-terminal region contains the highly conserved SGGXDS motif, predicted to be a P-loop motif involved in ATP binding.</text>
</comment>
<dbReference type="AlphaFoldDB" id="A0A1S8GPM5"/>
<dbReference type="PANTHER" id="PTHR43033">
    <property type="entry name" value="TRNA(ILE)-LYSIDINE SYNTHASE-RELATED"/>
    <property type="match status" value="1"/>
</dbReference>
<proteinExistence type="inferred from homology"/>
<keyword evidence="2 6" id="KW-0819">tRNA processing</keyword>
<comment type="subcellular location">
    <subcellularLocation>
        <location evidence="6">Cytoplasm</location>
    </subcellularLocation>
</comment>
<evidence type="ECO:0000256" key="5">
    <source>
        <dbReference type="ARBA" id="ARBA00048539"/>
    </source>
</evidence>
<comment type="function">
    <text evidence="6">Ligates lysine onto the cytidine present at position 34 of the AUA codon-specific tRNA(Ile) that contains the anticodon CAU, in an ATP-dependent manner. Cytidine is converted to lysidine, thus changing the amino acid specificity of the tRNA from methionine to isoleucine.</text>
</comment>
<dbReference type="GO" id="GO:0006400">
    <property type="term" value="P:tRNA modification"/>
    <property type="evidence" value="ECO:0007669"/>
    <property type="project" value="UniProtKB-UniRule"/>
</dbReference>
<comment type="similarity">
    <text evidence="6">Belongs to the tRNA(Ile)-lysidine synthase family.</text>
</comment>
<evidence type="ECO:0000256" key="4">
    <source>
        <dbReference type="ARBA" id="ARBA00022840"/>
    </source>
</evidence>
<gene>
    <name evidence="6" type="primary">tilS</name>
    <name evidence="8" type="ORF">AL01_06070</name>
</gene>
<accession>A0A1S8GPM5</accession>
<dbReference type="STRING" id="1539051.AL01_06070"/>
<comment type="caution">
    <text evidence="8">The sequence shown here is derived from an EMBL/GenBank/DDBJ whole genome shotgun (WGS) entry which is preliminary data.</text>
</comment>
<feature type="domain" description="tRNA(Ile)-lysidine/2-thiocytidine synthase N-terminal" evidence="7">
    <location>
        <begin position="45"/>
        <end position="217"/>
    </location>
</feature>
<evidence type="ECO:0000313" key="8">
    <source>
        <dbReference type="EMBL" id="OOL18359.1"/>
    </source>
</evidence>
<evidence type="ECO:0000256" key="3">
    <source>
        <dbReference type="ARBA" id="ARBA00022741"/>
    </source>
</evidence>
<organism evidence="8 9">
    <name type="scientific">Bombella intestini</name>
    <dbReference type="NCBI Taxonomy" id="1539051"/>
    <lineage>
        <taxon>Bacteria</taxon>
        <taxon>Pseudomonadati</taxon>
        <taxon>Pseudomonadota</taxon>
        <taxon>Alphaproteobacteria</taxon>
        <taxon>Acetobacterales</taxon>
        <taxon>Acetobacteraceae</taxon>
        <taxon>Bombella</taxon>
    </lineage>
</organism>
<dbReference type="InterPro" id="IPR012795">
    <property type="entry name" value="tRNA_Ile_lys_synt_N"/>
</dbReference>
<dbReference type="HAMAP" id="MF_01161">
    <property type="entry name" value="tRNA_Ile_lys_synt"/>
    <property type="match status" value="1"/>
</dbReference>
<dbReference type="EMBL" id="JATM01000003">
    <property type="protein sequence ID" value="OOL18359.1"/>
    <property type="molecule type" value="Genomic_DNA"/>
</dbReference>
<dbReference type="CDD" id="cd01992">
    <property type="entry name" value="TilS_N"/>
    <property type="match status" value="1"/>
</dbReference>
<dbReference type="RefSeq" id="WP_077396527.1">
    <property type="nucleotide sequence ID" value="NZ_JATM01000003.1"/>
</dbReference>
<dbReference type="SUPFAM" id="SSF52402">
    <property type="entry name" value="Adenine nucleotide alpha hydrolases-like"/>
    <property type="match status" value="1"/>
</dbReference>
<dbReference type="OrthoDB" id="9807403at2"/>
<dbReference type="NCBIfam" id="TIGR02432">
    <property type="entry name" value="lysidine_TilS_N"/>
    <property type="match status" value="1"/>
</dbReference>
<keyword evidence="3 6" id="KW-0547">Nucleotide-binding</keyword>
<protein>
    <recommendedName>
        <fullName evidence="6">tRNA(Ile)-lysidine synthase</fullName>
        <ecNumber evidence="6">6.3.4.19</ecNumber>
    </recommendedName>
    <alternativeName>
        <fullName evidence="6">tRNA(Ile)-2-lysyl-cytidine synthase</fullName>
    </alternativeName>
    <alternativeName>
        <fullName evidence="6">tRNA(Ile)-lysidine synthetase</fullName>
    </alternativeName>
</protein>
<feature type="binding site" evidence="6">
    <location>
        <begin position="49"/>
        <end position="54"/>
    </location>
    <ligand>
        <name>ATP</name>
        <dbReference type="ChEBI" id="CHEBI:30616"/>
    </ligand>
</feature>
<evidence type="ECO:0000256" key="6">
    <source>
        <dbReference type="HAMAP-Rule" id="MF_01161"/>
    </source>
</evidence>
<name>A0A1S8GPM5_9PROT</name>
<keyword evidence="6" id="KW-0963">Cytoplasm</keyword>
<dbReference type="InterPro" id="IPR012094">
    <property type="entry name" value="tRNA_Ile_lys_synt"/>
</dbReference>
<keyword evidence="1 6" id="KW-0436">Ligase</keyword>
<dbReference type="GO" id="GO:0005737">
    <property type="term" value="C:cytoplasm"/>
    <property type="evidence" value="ECO:0007669"/>
    <property type="project" value="UniProtKB-SubCell"/>
</dbReference>
<dbReference type="PANTHER" id="PTHR43033:SF5">
    <property type="entry name" value="TRNA(ILE)-LYSIDINE SYNTHETASE"/>
    <property type="match status" value="1"/>
</dbReference>
<dbReference type="Pfam" id="PF01171">
    <property type="entry name" value="ATP_bind_3"/>
    <property type="match status" value="1"/>
</dbReference>
<dbReference type="Gene3D" id="3.40.50.620">
    <property type="entry name" value="HUPs"/>
    <property type="match status" value="1"/>
</dbReference>
<dbReference type="EC" id="6.3.4.19" evidence="6"/>
<sequence length="424" mass="47034">MNGLAVIKNNVREAREEEPVTQSEFSSLMERLGPIGPDEAAHPLCMAVSGGGDSMALALLARRWRQNVLALVVDHALRPESAEEAALTCQRLAALDIPSRQLTLGPLKPGGMQQRAREARFEILEAACVEAGGSVLLVAHHEADQEETLWMRQERGSGTRGLCGMATRTVRGRITLLRPLLGIRPERLRETLRQAGVVWCEDPSNQNRRFRRVEVRQDLTDDERQEMHDVRQRACAAQRGTEQQLAVKAARYVAWQPEGWLKFAPDALLPPLGDELLGRLIRLVGGQEYVPERQAVSALRQAGTGSLGRTCLASLRGREVGWMLYREARNLEEKVPARHGQCWDGRWRYLGSDRPDAVIAALGPHRREGRGIPACVLPALPALWSGDELLAVPEGMRGLRPDLPRVTFVWDGGSPLTGERDWNG</sequence>
<keyword evidence="4 6" id="KW-0067">ATP-binding</keyword>
<dbReference type="GO" id="GO:0032267">
    <property type="term" value="F:tRNA(Ile)-lysidine synthase activity"/>
    <property type="evidence" value="ECO:0007669"/>
    <property type="project" value="UniProtKB-EC"/>
</dbReference>
<dbReference type="InterPro" id="IPR014729">
    <property type="entry name" value="Rossmann-like_a/b/a_fold"/>
</dbReference>
<evidence type="ECO:0000256" key="1">
    <source>
        <dbReference type="ARBA" id="ARBA00022598"/>
    </source>
</evidence>
<dbReference type="GO" id="GO:0005524">
    <property type="term" value="F:ATP binding"/>
    <property type="evidence" value="ECO:0007669"/>
    <property type="project" value="UniProtKB-UniRule"/>
</dbReference>
<dbReference type="Proteomes" id="UP000200980">
    <property type="component" value="Unassembled WGS sequence"/>
</dbReference>
<evidence type="ECO:0000259" key="7">
    <source>
        <dbReference type="Pfam" id="PF01171"/>
    </source>
</evidence>